<keyword evidence="1" id="KW-0812">Transmembrane</keyword>
<dbReference type="EMBL" id="JACJIA010000005">
    <property type="protein sequence ID" value="MBA8952915.1"/>
    <property type="molecule type" value="Genomic_DNA"/>
</dbReference>
<reference evidence="2 3" key="1">
    <citation type="submission" date="2020-08" db="EMBL/GenBank/DDBJ databases">
        <title>Genomic Encyclopedia of Type Strains, Phase IV (KMG-IV): sequencing the most valuable type-strain genomes for metagenomic binning, comparative biology and taxonomic classification.</title>
        <authorList>
            <person name="Goeker M."/>
        </authorList>
    </citation>
    <scope>NUCLEOTIDE SEQUENCE [LARGE SCALE GENOMIC DNA]</scope>
    <source>
        <strain evidence="2 3">DSM 44197</strain>
    </source>
</reference>
<dbReference type="Pfam" id="PF11239">
    <property type="entry name" value="DUF3040"/>
    <property type="match status" value="1"/>
</dbReference>
<keyword evidence="1" id="KW-1133">Transmembrane helix</keyword>
<comment type="caution">
    <text evidence="2">The sequence shown here is derived from an EMBL/GenBank/DDBJ whole genome shotgun (WGS) entry which is preliminary data.</text>
</comment>
<name>A0A7W3QMU3_ACTNM</name>
<accession>A0A7W3QMU3</accession>
<sequence length="67" mass="7391">MALSMEERRLLAEIEHRLSEEDPRLAHRLSTLGQDRRGRRLQLLAAVILAATGALVALLGAIVVTFT</sequence>
<proteinExistence type="predicted"/>
<organism evidence="2 3">
    <name type="scientific">Actinomadura namibiensis</name>
    <dbReference type="NCBI Taxonomy" id="182080"/>
    <lineage>
        <taxon>Bacteria</taxon>
        <taxon>Bacillati</taxon>
        <taxon>Actinomycetota</taxon>
        <taxon>Actinomycetes</taxon>
        <taxon>Streptosporangiales</taxon>
        <taxon>Thermomonosporaceae</taxon>
        <taxon>Actinomadura</taxon>
    </lineage>
</organism>
<protein>
    <recommendedName>
        <fullName evidence="4">DUF3040 domain-containing protein</fullName>
    </recommendedName>
</protein>
<evidence type="ECO:0000313" key="3">
    <source>
        <dbReference type="Proteomes" id="UP000572680"/>
    </source>
</evidence>
<dbReference type="Proteomes" id="UP000572680">
    <property type="component" value="Unassembled WGS sequence"/>
</dbReference>
<evidence type="ECO:0000313" key="2">
    <source>
        <dbReference type="EMBL" id="MBA8952915.1"/>
    </source>
</evidence>
<evidence type="ECO:0000256" key="1">
    <source>
        <dbReference type="SAM" id="Phobius"/>
    </source>
</evidence>
<evidence type="ECO:0008006" key="4">
    <source>
        <dbReference type="Google" id="ProtNLM"/>
    </source>
</evidence>
<feature type="transmembrane region" description="Helical" evidence="1">
    <location>
        <begin position="43"/>
        <end position="66"/>
    </location>
</feature>
<gene>
    <name evidence="2" type="ORF">HNR61_004561</name>
</gene>
<dbReference type="AlphaFoldDB" id="A0A7W3QMU3"/>
<dbReference type="InterPro" id="IPR021401">
    <property type="entry name" value="DUF3040"/>
</dbReference>
<keyword evidence="1" id="KW-0472">Membrane</keyword>
<keyword evidence="3" id="KW-1185">Reference proteome</keyword>
<dbReference type="RefSeq" id="WP_182845128.1">
    <property type="nucleotide sequence ID" value="NZ_BAAALP010000034.1"/>
</dbReference>